<dbReference type="InterPro" id="IPR000914">
    <property type="entry name" value="SBP_5_dom"/>
</dbReference>
<protein>
    <recommendedName>
        <fullName evidence="4">Solute-binding protein family 5 domain-containing protein</fullName>
    </recommendedName>
</protein>
<reference evidence="5" key="1">
    <citation type="submission" date="2018-05" db="EMBL/GenBank/DDBJ databases">
        <authorList>
            <person name="Lanie J.A."/>
            <person name="Ng W.-L."/>
            <person name="Kazmierczak K.M."/>
            <person name="Andrzejewski T.M."/>
            <person name="Davidsen T.M."/>
            <person name="Wayne K.J."/>
            <person name="Tettelin H."/>
            <person name="Glass J.I."/>
            <person name="Rusch D."/>
            <person name="Podicherti R."/>
            <person name="Tsui H.-C.T."/>
            <person name="Winkler M.E."/>
        </authorList>
    </citation>
    <scope>NUCLEOTIDE SEQUENCE</scope>
</reference>
<proteinExistence type="inferred from homology"/>
<feature type="non-terminal residue" evidence="5">
    <location>
        <position position="1"/>
    </location>
</feature>
<dbReference type="Gene3D" id="3.40.190.10">
    <property type="entry name" value="Periplasmic binding protein-like II"/>
    <property type="match status" value="1"/>
</dbReference>
<dbReference type="PANTHER" id="PTHR30290:SF9">
    <property type="entry name" value="OLIGOPEPTIDE-BINDING PROTEIN APPA"/>
    <property type="match status" value="1"/>
</dbReference>
<dbReference type="AlphaFoldDB" id="A0A382X4C5"/>
<evidence type="ECO:0000256" key="3">
    <source>
        <dbReference type="ARBA" id="ARBA00022729"/>
    </source>
</evidence>
<dbReference type="Pfam" id="PF00496">
    <property type="entry name" value="SBP_bac_5"/>
    <property type="match status" value="1"/>
</dbReference>
<evidence type="ECO:0000256" key="1">
    <source>
        <dbReference type="ARBA" id="ARBA00005695"/>
    </source>
</evidence>
<name>A0A382X4C5_9ZZZZ</name>
<sequence>SQPDGLHPYNDNSVMRSYIFQYTQKTLVKLDIESLEYIPQLAKDLATVSDNGLAYTYELLEGINWDDGTALTAKDVLFSTKIMLCPLTNNAQIRSNYSSVIKSIELYPGNPLKFTMHAHKINYTNADIFSELYIQQQNYWDPNKVLDNLTFEQIHSPKFKETEELSNWFNKYNHADNSYRPQQLQGLGAYQVTEWEASQYISLERKEDWWGKNDNSTYSNTYPDKIIFKVIKEDASTYLALKSQEIDVTTRIGTIKLMKLQEREYFNNNYHSE</sequence>
<keyword evidence="3" id="KW-0732">Signal</keyword>
<dbReference type="GO" id="GO:1904680">
    <property type="term" value="F:peptide transmembrane transporter activity"/>
    <property type="evidence" value="ECO:0007669"/>
    <property type="project" value="TreeGrafter"/>
</dbReference>
<dbReference type="EMBL" id="UINC01164727">
    <property type="protein sequence ID" value="SVD65724.1"/>
    <property type="molecule type" value="Genomic_DNA"/>
</dbReference>
<feature type="domain" description="Solute-binding protein family 5" evidence="4">
    <location>
        <begin position="36"/>
        <end position="268"/>
    </location>
</feature>
<comment type="similarity">
    <text evidence="1">Belongs to the bacterial solute-binding protein 5 family.</text>
</comment>
<gene>
    <name evidence="5" type="ORF">METZ01_LOCUS418578</name>
</gene>
<feature type="non-terminal residue" evidence="5">
    <location>
        <position position="273"/>
    </location>
</feature>
<organism evidence="5">
    <name type="scientific">marine metagenome</name>
    <dbReference type="NCBI Taxonomy" id="408172"/>
    <lineage>
        <taxon>unclassified sequences</taxon>
        <taxon>metagenomes</taxon>
        <taxon>ecological metagenomes</taxon>
    </lineage>
</organism>
<dbReference type="InterPro" id="IPR039424">
    <property type="entry name" value="SBP_5"/>
</dbReference>
<dbReference type="SUPFAM" id="SSF53850">
    <property type="entry name" value="Periplasmic binding protein-like II"/>
    <property type="match status" value="1"/>
</dbReference>
<evidence type="ECO:0000256" key="2">
    <source>
        <dbReference type="ARBA" id="ARBA00022448"/>
    </source>
</evidence>
<keyword evidence="2" id="KW-0813">Transport</keyword>
<evidence type="ECO:0000313" key="5">
    <source>
        <dbReference type="EMBL" id="SVD65724.1"/>
    </source>
</evidence>
<dbReference type="PANTHER" id="PTHR30290">
    <property type="entry name" value="PERIPLASMIC BINDING COMPONENT OF ABC TRANSPORTER"/>
    <property type="match status" value="1"/>
</dbReference>
<evidence type="ECO:0000259" key="4">
    <source>
        <dbReference type="Pfam" id="PF00496"/>
    </source>
</evidence>
<accession>A0A382X4C5</accession>
<dbReference type="GO" id="GO:0015833">
    <property type="term" value="P:peptide transport"/>
    <property type="evidence" value="ECO:0007669"/>
    <property type="project" value="TreeGrafter"/>
</dbReference>